<proteinExistence type="predicted"/>
<dbReference type="Proteomes" id="UP001140293">
    <property type="component" value="Unassembled WGS sequence"/>
</dbReference>
<dbReference type="GO" id="GO:0006020">
    <property type="term" value="P:inositol metabolic process"/>
    <property type="evidence" value="ECO:0007669"/>
    <property type="project" value="TreeGrafter"/>
</dbReference>
<dbReference type="RefSeq" id="WP_264015298.1">
    <property type="nucleotide sequence ID" value="NZ_JACKSJ010000232.1"/>
</dbReference>
<comment type="cofactor">
    <cofactor evidence="6">
        <name>Mg(2+)</name>
        <dbReference type="ChEBI" id="CHEBI:18420"/>
    </cofactor>
</comment>
<comment type="catalytic activity">
    <reaction evidence="1">
        <text>a myo-inositol phosphate + H2O = myo-inositol + phosphate</text>
        <dbReference type="Rhea" id="RHEA:24056"/>
        <dbReference type="ChEBI" id="CHEBI:15377"/>
        <dbReference type="ChEBI" id="CHEBI:17268"/>
        <dbReference type="ChEBI" id="CHEBI:43474"/>
        <dbReference type="ChEBI" id="CHEBI:84139"/>
        <dbReference type="EC" id="3.1.3.25"/>
    </reaction>
</comment>
<evidence type="ECO:0000256" key="4">
    <source>
        <dbReference type="ARBA" id="ARBA00022801"/>
    </source>
</evidence>
<name>A0A9X3BZT1_9MYCO</name>
<feature type="binding site" evidence="6">
    <location>
        <position position="83"/>
    </location>
    <ligand>
        <name>Mg(2+)</name>
        <dbReference type="ChEBI" id="CHEBI:18420"/>
        <label>1</label>
        <note>catalytic</note>
    </ligand>
</feature>
<comment type="caution">
    <text evidence="7">The sequence shown here is derived from an EMBL/GenBank/DDBJ whole genome shotgun (WGS) entry which is preliminary data.</text>
</comment>
<dbReference type="InterPro" id="IPR020583">
    <property type="entry name" value="Inositol_monoP_metal-BS"/>
</dbReference>
<dbReference type="Gene3D" id="3.30.540.10">
    <property type="entry name" value="Fructose-1,6-Bisphosphatase, subunit A, domain 1"/>
    <property type="match status" value="1"/>
</dbReference>
<dbReference type="Pfam" id="PF00459">
    <property type="entry name" value="Inositol_P"/>
    <property type="match status" value="1"/>
</dbReference>
<feature type="binding site" evidence="6">
    <location>
        <position position="101"/>
    </location>
    <ligand>
        <name>Mg(2+)</name>
        <dbReference type="ChEBI" id="CHEBI:18420"/>
        <label>1</label>
        <note>catalytic</note>
    </ligand>
</feature>
<dbReference type="AlphaFoldDB" id="A0A9X3BZT1"/>
<dbReference type="SUPFAM" id="SSF56655">
    <property type="entry name" value="Carbohydrate phosphatase"/>
    <property type="match status" value="1"/>
</dbReference>
<feature type="binding site" evidence="6">
    <location>
        <position position="103"/>
    </location>
    <ligand>
        <name>Mg(2+)</name>
        <dbReference type="ChEBI" id="CHEBI:18420"/>
        <label>1</label>
        <note>catalytic</note>
    </ligand>
</feature>
<organism evidence="7 8">
    <name type="scientific">[Mycobacterium] manitobense</name>
    <dbReference type="NCBI Taxonomy" id="190147"/>
    <lineage>
        <taxon>Bacteria</taxon>
        <taxon>Bacillati</taxon>
        <taxon>Actinomycetota</taxon>
        <taxon>Actinomycetes</taxon>
        <taxon>Mycobacteriales</taxon>
        <taxon>Mycobacteriaceae</taxon>
        <taxon>Mycolicibacterium</taxon>
    </lineage>
</organism>
<evidence type="ECO:0000256" key="3">
    <source>
        <dbReference type="ARBA" id="ARBA00022723"/>
    </source>
</evidence>
<dbReference type="PROSITE" id="PS00630">
    <property type="entry name" value="IMP_2"/>
    <property type="match status" value="1"/>
</dbReference>
<keyword evidence="5 6" id="KW-0460">Magnesium</keyword>
<reference evidence="7" key="1">
    <citation type="submission" date="2020-07" db="EMBL/GenBank/DDBJ databases">
        <authorList>
            <person name="Pettersson B.M.F."/>
            <person name="Behra P.R.K."/>
            <person name="Ramesh M."/>
            <person name="Das S."/>
            <person name="Dasgupta S."/>
            <person name="Kirsebom L.A."/>
        </authorList>
    </citation>
    <scope>NUCLEOTIDE SEQUENCE</scope>
    <source>
        <strain evidence="7">DSM 44615</strain>
    </source>
</reference>
<evidence type="ECO:0000313" key="7">
    <source>
        <dbReference type="EMBL" id="MCV7173132.1"/>
    </source>
</evidence>
<keyword evidence="3 6" id="KW-0479">Metal-binding</keyword>
<feature type="binding site" evidence="6">
    <location>
        <position position="104"/>
    </location>
    <ligand>
        <name>Mg(2+)</name>
        <dbReference type="ChEBI" id="CHEBI:18420"/>
        <label>1</label>
        <note>catalytic</note>
    </ligand>
</feature>
<dbReference type="InterPro" id="IPR020550">
    <property type="entry name" value="Inositol_monophosphatase_CS"/>
</dbReference>
<evidence type="ECO:0000313" key="8">
    <source>
        <dbReference type="Proteomes" id="UP001140293"/>
    </source>
</evidence>
<evidence type="ECO:0000256" key="1">
    <source>
        <dbReference type="ARBA" id="ARBA00001033"/>
    </source>
</evidence>
<sequence>MTEIDSDPGTLRAVADQLADEAAAFVRRRRAEVFGAAASPSDGGAVRSKSSRTDPVTIVDTETERLLRERLAVLRPGEHVLGEEEGGAAGVRAGRITWVLDPIDGTVNFVYGIPAYAVSVAAQLDGESVAGAVADVAAGAVYSAARGHGAQVRDGAGTRPLRCSDADELAMALLGTGFGYAPQRRREQAEILTRVLPLVRDMRRIGSCALDLCMVADGRLDAYYEDGVNVWDWAAGALIAAEAGARLALPPPDGGVGGAGLVVAAAPGVADELVDVLGRAGLG</sequence>
<accession>A0A9X3BZT1</accession>
<dbReference type="Gene3D" id="3.40.190.80">
    <property type="match status" value="1"/>
</dbReference>
<keyword evidence="8" id="KW-1185">Reference proteome</keyword>
<dbReference type="InterPro" id="IPR000760">
    <property type="entry name" value="Inositol_monophosphatase-like"/>
</dbReference>
<dbReference type="PROSITE" id="PS00629">
    <property type="entry name" value="IMP_1"/>
    <property type="match status" value="1"/>
</dbReference>
<evidence type="ECO:0000256" key="5">
    <source>
        <dbReference type="ARBA" id="ARBA00022842"/>
    </source>
</evidence>
<dbReference type="PANTHER" id="PTHR20854">
    <property type="entry name" value="INOSITOL MONOPHOSPHATASE"/>
    <property type="match status" value="1"/>
</dbReference>
<dbReference type="PANTHER" id="PTHR20854:SF4">
    <property type="entry name" value="INOSITOL-1-MONOPHOSPHATASE-RELATED"/>
    <property type="match status" value="1"/>
</dbReference>
<evidence type="ECO:0000256" key="2">
    <source>
        <dbReference type="ARBA" id="ARBA00013106"/>
    </source>
</evidence>
<dbReference type="GO" id="GO:0008934">
    <property type="term" value="F:inositol monophosphate 1-phosphatase activity"/>
    <property type="evidence" value="ECO:0007669"/>
    <property type="project" value="TreeGrafter"/>
</dbReference>
<dbReference type="EC" id="3.1.3.25" evidence="2"/>
<evidence type="ECO:0000256" key="6">
    <source>
        <dbReference type="PIRSR" id="PIRSR600760-2"/>
    </source>
</evidence>
<dbReference type="GO" id="GO:0007165">
    <property type="term" value="P:signal transduction"/>
    <property type="evidence" value="ECO:0007669"/>
    <property type="project" value="TreeGrafter"/>
</dbReference>
<gene>
    <name evidence="7" type="ORF">H7I41_24730</name>
</gene>
<dbReference type="EMBL" id="JACKSJ010000232">
    <property type="protein sequence ID" value="MCV7173132.1"/>
    <property type="molecule type" value="Genomic_DNA"/>
</dbReference>
<dbReference type="GO" id="GO:0046872">
    <property type="term" value="F:metal ion binding"/>
    <property type="evidence" value="ECO:0007669"/>
    <property type="project" value="UniProtKB-KW"/>
</dbReference>
<reference evidence="7" key="2">
    <citation type="journal article" date="2022" name="BMC Genomics">
        <title>Comparative genome analysis of mycobacteria focusing on tRNA and non-coding RNA.</title>
        <authorList>
            <person name="Behra P.R.K."/>
            <person name="Pettersson B.M.F."/>
            <person name="Ramesh M."/>
            <person name="Das S."/>
            <person name="Dasgupta S."/>
            <person name="Kirsebom L.A."/>
        </authorList>
    </citation>
    <scope>NUCLEOTIDE SEQUENCE</scope>
    <source>
        <strain evidence="7">DSM 44615</strain>
    </source>
</reference>
<dbReference type="PRINTS" id="PR00377">
    <property type="entry name" value="IMPHPHTASES"/>
</dbReference>
<protein>
    <recommendedName>
        <fullName evidence="2">inositol-phosphate phosphatase</fullName>
        <ecNumber evidence="2">3.1.3.25</ecNumber>
    </recommendedName>
</protein>
<dbReference type="GO" id="GO:0046854">
    <property type="term" value="P:phosphatidylinositol phosphate biosynthetic process"/>
    <property type="evidence" value="ECO:0007669"/>
    <property type="project" value="InterPro"/>
</dbReference>
<feature type="binding site" evidence="6">
    <location>
        <position position="232"/>
    </location>
    <ligand>
        <name>Mg(2+)</name>
        <dbReference type="ChEBI" id="CHEBI:18420"/>
        <label>1</label>
        <note>catalytic</note>
    </ligand>
</feature>
<keyword evidence="4" id="KW-0378">Hydrolase</keyword>